<comment type="similarity">
    <text evidence="2">Belongs to the tetraspanin (TM4SF) family.</text>
</comment>
<evidence type="ECO:0000256" key="2">
    <source>
        <dbReference type="ARBA" id="ARBA00006840"/>
    </source>
</evidence>
<evidence type="ECO:0000256" key="4">
    <source>
        <dbReference type="ARBA" id="ARBA00022692"/>
    </source>
</evidence>
<dbReference type="FunFam" id="1.10.1450.10:FF:000033">
    <property type="entry name" value="Tetraspanin"/>
    <property type="match status" value="1"/>
</dbReference>
<evidence type="ECO:0000313" key="15">
    <source>
        <dbReference type="Proteomes" id="UP000472271"/>
    </source>
</evidence>
<dbReference type="PANTHER" id="PTHR19282:SF550">
    <property type="entry name" value="TETRASPANIN-10"/>
    <property type="match status" value="1"/>
</dbReference>
<sequence>MASRIQPRYSLMDYFLKYLLFLCNLVFTVLGLVILGLGMWGLISKESFAQEKISSIGTDPMLVLVTLGFVLTILCLSGCVGSLRENFQVLVAILDDLDLRFITDEIQSNLQCCGADNYRDWEINIYYNCSAPGVLACGVPATCCVDPLENGTVWNSQCGVGAQQLDEFTAQSVIFLGGCLGGISRWVEQHQGLIGIVSIVILGVQILPTTQNINVMFPWNPIVQNDIFNYAFYIIYVFYVIFSFLLHHFHLILFYIRGLYISHNFVNADIYKLLTLIQEN</sequence>
<protein>
    <recommendedName>
        <fullName evidence="11">Tetraspanin-10</fullName>
    </recommendedName>
    <alternativeName>
        <fullName evidence="12">Oculospanin</fullName>
    </alternativeName>
</protein>
<keyword evidence="7" id="KW-1015">Disulfide bond</keyword>
<dbReference type="GO" id="GO:0005886">
    <property type="term" value="C:plasma membrane"/>
    <property type="evidence" value="ECO:0007669"/>
    <property type="project" value="UniProtKB-SubCell"/>
</dbReference>
<organism evidence="14 15">
    <name type="scientific">Sphaeramia orbicularis</name>
    <name type="common">orbiculate cardinalfish</name>
    <dbReference type="NCBI Taxonomy" id="375764"/>
    <lineage>
        <taxon>Eukaryota</taxon>
        <taxon>Metazoa</taxon>
        <taxon>Chordata</taxon>
        <taxon>Craniata</taxon>
        <taxon>Vertebrata</taxon>
        <taxon>Euteleostomi</taxon>
        <taxon>Actinopterygii</taxon>
        <taxon>Neopterygii</taxon>
        <taxon>Teleostei</taxon>
        <taxon>Neoteleostei</taxon>
        <taxon>Acanthomorphata</taxon>
        <taxon>Gobiaria</taxon>
        <taxon>Kurtiformes</taxon>
        <taxon>Apogonoidei</taxon>
        <taxon>Apogonidae</taxon>
        <taxon>Apogoninae</taxon>
        <taxon>Sphaeramia</taxon>
    </lineage>
</organism>
<dbReference type="Gene3D" id="1.10.1450.10">
    <property type="entry name" value="Tetraspanin"/>
    <property type="match status" value="1"/>
</dbReference>
<dbReference type="InterPro" id="IPR008952">
    <property type="entry name" value="Tetraspanin_EC2_sf"/>
</dbReference>
<comment type="subcellular location">
    <subcellularLocation>
        <location evidence="1">Cell membrane</location>
        <topology evidence="1">Multi-pass membrane protein</topology>
    </subcellularLocation>
</comment>
<name>A0A673AHR0_9TELE</name>
<feature type="transmembrane region" description="Helical" evidence="13">
    <location>
        <begin position="63"/>
        <end position="83"/>
    </location>
</feature>
<dbReference type="Pfam" id="PF00335">
    <property type="entry name" value="Tetraspanin"/>
    <property type="match status" value="2"/>
</dbReference>
<dbReference type="InterPro" id="IPR018499">
    <property type="entry name" value="Tetraspanin/Peripherin"/>
</dbReference>
<keyword evidence="8" id="KW-0325">Glycoprotein</keyword>
<dbReference type="Proteomes" id="UP000472271">
    <property type="component" value="Chromosome 8"/>
</dbReference>
<dbReference type="Ensembl" id="ENSSORT00005029001.1">
    <property type="protein sequence ID" value="ENSSORP00005028198.1"/>
    <property type="gene ID" value="ENSSORG00005013440.1"/>
</dbReference>
<accession>A0A673AHR0</accession>
<evidence type="ECO:0000256" key="5">
    <source>
        <dbReference type="ARBA" id="ARBA00022989"/>
    </source>
</evidence>
<keyword evidence="6 13" id="KW-0472">Membrane</keyword>
<dbReference type="GO" id="GO:0019899">
    <property type="term" value="F:enzyme binding"/>
    <property type="evidence" value="ECO:0007669"/>
    <property type="project" value="UniProtKB-ARBA"/>
</dbReference>
<reference evidence="14" key="1">
    <citation type="submission" date="2019-06" db="EMBL/GenBank/DDBJ databases">
        <authorList>
            <consortium name="Wellcome Sanger Institute Data Sharing"/>
        </authorList>
    </citation>
    <scope>NUCLEOTIDE SEQUENCE [LARGE SCALE GENOMIC DNA]</scope>
</reference>
<evidence type="ECO:0000256" key="1">
    <source>
        <dbReference type="ARBA" id="ARBA00004651"/>
    </source>
</evidence>
<evidence type="ECO:0000256" key="13">
    <source>
        <dbReference type="SAM" id="Phobius"/>
    </source>
</evidence>
<dbReference type="AlphaFoldDB" id="A0A673AHR0"/>
<reference evidence="14" key="3">
    <citation type="submission" date="2025-09" db="UniProtKB">
        <authorList>
            <consortium name="Ensembl"/>
        </authorList>
    </citation>
    <scope>IDENTIFICATION</scope>
</reference>
<comment type="subunit">
    <text evidence="10">Interacts with ADAM10.</text>
</comment>
<evidence type="ECO:0000313" key="14">
    <source>
        <dbReference type="Ensembl" id="ENSSORP00005028198.1"/>
    </source>
</evidence>
<evidence type="ECO:0000256" key="3">
    <source>
        <dbReference type="ARBA" id="ARBA00022475"/>
    </source>
</evidence>
<keyword evidence="15" id="KW-1185">Reference proteome</keyword>
<keyword evidence="3" id="KW-1003">Cell membrane</keyword>
<evidence type="ECO:0000256" key="8">
    <source>
        <dbReference type="ARBA" id="ARBA00023180"/>
    </source>
</evidence>
<evidence type="ECO:0000256" key="6">
    <source>
        <dbReference type="ARBA" id="ARBA00023136"/>
    </source>
</evidence>
<evidence type="ECO:0000256" key="7">
    <source>
        <dbReference type="ARBA" id="ARBA00023157"/>
    </source>
</evidence>
<evidence type="ECO:0000256" key="10">
    <source>
        <dbReference type="ARBA" id="ARBA00065402"/>
    </source>
</evidence>
<feature type="transmembrane region" description="Helical" evidence="13">
    <location>
        <begin position="21"/>
        <end position="43"/>
    </location>
</feature>
<dbReference type="CDD" id="cd03167">
    <property type="entry name" value="oculospanin_like_LEL"/>
    <property type="match status" value="1"/>
</dbReference>
<proteinExistence type="inferred from homology"/>
<dbReference type="SUPFAM" id="SSF48652">
    <property type="entry name" value="Tetraspanin"/>
    <property type="match status" value="1"/>
</dbReference>
<keyword evidence="5 13" id="KW-1133">Transmembrane helix</keyword>
<comment type="function">
    <text evidence="9">Part of TspanC8 subgroup, composed of 6 members that interact with the transmembrane metalloprotease ADAM10. This interaction is required for ADAM10 exit from the endoplasmic reticulum and for enzymatic maturation and trafficking to the cell surface as well as substrate specificity. Different TspanC8/ADAM10 complexes have distinct substrates.</text>
</comment>
<dbReference type="PRINTS" id="PR00259">
    <property type="entry name" value="TMFOUR"/>
</dbReference>
<evidence type="ECO:0000256" key="12">
    <source>
        <dbReference type="ARBA" id="ARBA00083961"/>
    </source>
</evidence>
<feature type="transmembrane region" description="Helical" evidence="13">
    <location>
        <begin position="192"/>
        <end position="210"/>
    </location>
</feature>
<dbReference type="PANTHER" id="PTHR19282">
    <property type="entry name" value="TETRASPANIN"/>
    <property type="match status" value="1"/>
</dbReference>
<evidence type="ECO:0000256" key="9">
    <source>
        <dbReference type="ARBA" id="ARBA00056995"/>
    </source>
</evidence>
<feature type="transmembrane region" description="Helical" evidence="13">
    <location>
        <begin position="230"/>
        <end position="256"/>
    </location>
</feature>
<keyword evidence="4 13" id="KW-0812">Transmembrane</keyword>
<reference evidence="14" key="2">
    <citation type="submission" date="2025-08" db="UniProtKB">
        <authorList>
            <consortium name="Ensembl"/>
        </authorList>
    </citation>
    <scope>IDENTIFICATION</scope>
</reference>
<evidence type="ECO:0000256" key="11">
    <source>
        <dbReference type="ARBA" id="ARBA00073330"/>
    </source>
</evidence>